<dbReference type="AlphaFoldDB" id="A0A9P6H331"/>
<sequence length="442" mass="48446">MNTPDSLEIWFHDLCAVLRAEGYIPTYQTNFTPSPSLTGDPANPSEQSIAAGGQDVSFSDFVAAGQEAFHDREEAVTEAPDLANIPQYLTPDPILSPHDSDPFYIALTAESNRYRTETNFPLNQDTTQLPSALHPHASLPCSGPYDSIGYPSSSSATLNSNHEPISPEFPGLNRAYPLFMGSIQPPDNTAWARPTVAHEGDPLGAGDPPVFSPPGRVENGGTITLPKGSPPSVTHNVAPCNPKKRKRQDSQDKPRKGKHSRSQHHDQQIGRSIPSTPSSPPGPSELRIVRQKNYEVACKQKWDKLPDIVFTVGGVDGMKLTQAMDAYFPGPDDRDLPMFTDGKVGSSISCRINFEGPYKASGEAKQITTSNYKREKGRITKKRLADYTAKRIKAYLEELRVAGTPYPICFEDMILTRLIHVSKGSFQPEIRYQITPSSSIDA</sequence>
<reference evidence="2" key="2">
    <citation type="submission" date="2020-11" db="EMBL/GenBank/DDBJ databases">
        <authorList>
            <consortium name="DOE Joint Genome Institute"/>
            <person name="Kuo A."/>
            <person name="Miyauchi S."/>
            <person name="Kiss E."/>
            <person name="Drula E."/>
            <person name="Kohler A."/>
            <person name="Sanchez-Garcia M."/>
            <person name="Andreopoulos B."/>
            <person name="Barry K.W."/>
            <person name="Bonito G."/>
            <person name="Buee M."/>
            <person name="Carver A."/>
            <person name="Chen C."/>
            <person name="Cichocki N."/>
            <person name="Clum A."/>
            <person name="Culley D."/>
            <person name="Crous P.W."/>
            <person name="Fauchery L."/>
            <person name="Girlanda M."/>
            <person name="Hayes R."/>
            <person name="Keri Z."/>
            <person name="Labutti K."/>
            <person name="Lipzen A."/>
            <person name="Lombard V."/>
            <person name="Magnuson J."/>
            <person name="Maillard F."/>
            <person name="Morin E."/>
            <person name="Murat C."/>
            <person name="Nolan M."/>
            <person name="Ohm R."/>
            <person name="Pangilinan J."/>
            <person name="Pereira M."/>
            <person name="Perotto S."/>
            <person name="Peter M."/>
            <person name="Riley R."/>
            <person name="Sitrit Y."/>
            <person name="Stielow B."/>
            <person name="Szollosi G."/>
            <person name="Zifcakova L."/>
            <person name="Stursova M."/>
            <person name="Spatafora J.W."/>
            <person name="Tedersoo L."/>
            <person name="Vaario L.-M."/>
            <person name="Yamada A."/>
            <person name="Yan M."/>
            <person name="Wang P."/>
            <person name="Xu J."/>
            <person name="Bruns T."/>
            <person name="Baldrian P."/>
            <person name="Vilgalys R."/>
            <person name="Henrissat B."/>
            <person name="Grigoriev I.V."/>
            <person name="Hibbett D."/>
            <person name="Nagy L.G."/>
            <person name="Martin F.M."/>
        </authorList>
    </citation>
    <scope>NUCLEOTIDE SEQUENCE</scope>
    <source>
        <strain evidence="2">UH-Tt-Lm1</strain>
    </source>
</reference>
<gene>
    <name evidence="2" type="ORF">BJ322DRAFT_496195</name>
</gene>
<proteinExistence type="predicted"/>
<name>A0A9P6H331_9AGAM</name>
<dbReference type="EMBL" id="WIUZ02000023">
    <property type="protein sequence ID" value="KAF9778395.1"/>
    <property type="molecule type" value="Genomic_DNA"/>
</dbReference>
<evidence type="ECO:0000313" key="3">
    <source>
        <dbReference type="Proteomes" id="UP000736335"/>
    </source>
</evidence>
<keyword evidence="3" id="KW-1185">Reference proteome</keyword>
<comment type="caution">
    <text evidence="2">The sequence shown here is derived from an EMBL/GenBank/DDBJ whole genome shotgun (WGS) entry which is preliminary data.</text>
</comment>
<protein>
    <submittedName>
        <fullName evidence="2">Uncharacterized protein</fullName>
    </submittedName>
</protein>
<evidence type="ECO:0000313" key="2">
    <source>
        <dbReference type="EMBL" id="KAF9778395.1"/>
    </source>
</evidence>
<feature type="region of interest" description="Disordered" evidence="1">
    <location>
        <begin position="187"/>
        <end position="285"/>
    </location>
</feature>
<dbReference type="OrthoDB" id="2799313at2759"/>
<accession>A0A9P6H331</accession>
<dbReference type="Proteomes" id="UP000736335">
    <property type="component" value="Unassembled WGS sequence"/>
</dbReference>
<evidence type="ECO:0000256" key="1">
    <source>
        <dbReference type="SAM" id="MobiDB-lite"/>
    </source>
</evidence>
<organism evidence="2 3">
    <name type="scientific">Thelephora terrestris</name>
    <dbReference type="NCBI Taxonomy" id="56493"/>
    <lineage>
        <taxon>Eukaryota</taxon>
        <taxon>Fungi</taxon>
        <taxon>Dikarya</taxon>
        <taxon>Basidiomycota</taxon>
        <taxon>Agaricomycotina</taxon>
        <taxon>Agaricomycetes</taxon>
        <taxon>Thelephorales</taxon>
        <taxon>Thelephoraceae</taxon>
        <taxon>Thelephora</taxon>
    </lineage>
</organism>
<reference evidence="2" key="1">
    <citation type="journal article" date="2020" name="Nat. Commun.">
        <title>Large-scale genome sequencing of mycorrhizal fungi provides insights into the early evolution of symbiotic traits.</title>
        <authorList>
            <person name="Miyauchi S."/>
            <person name="Kiss E."/>
            <person name="Kuo A."/>
            <person name="Drula E."/>
            <person name="Kohler A."/>
            <person name="Sanchez-Garcia M."/>
            <person name="Morin E."/>
            <person name="Andreopoulos B."/>
            <person name="Barry K.W."/>
            <person name="Bonito G."/>
            <person name="Buee M."/>
            <person name="Carver A."/>
            <person name="Chen C."/>
            <person name="Cichocki N."/>
            <person name="Clum A."/>
            <person name="Culley D."/>
            <person name="Crous P.W."/>
            <person name="Fauchery L."/>
            <person name="Girlanda M."/>
            <person name="Hayes R.D."/>
            <person name="Keri Z."/>
            <person name="LaButti K."/>
            <person name="Lipzen A."/>
            <person name="Lombard V."/>
            <person name="Magnuson J."/>
            <person name="Maillard F."/>
            <person name="Murat C."/>
            <person name="Nolan M."/>
            <person name="Ohm R.A."/>
            <person name="Pangilinan J."/>
            <person name="Pereira M.F."/>
            <person name="Perotto S."/>
            <person name="Peter M."/>
            <person name="Pfister S."/>
            <person name="Riley R."/>
            <person name="Sitrit Y."/>
            <person name="Stielow J.B."/>
            <person name="Szollosi G."/>
            <person name="Zifcakova L."/>
            <person name="Stursova M."/>
            <person name="Spatafora J.W."/>
            <person name="Tedersoo L."/>
            <person name="Vaario L.M."/>
            <person name="Yamada A."/>
            <person name="Yan M."/>
            <person name="Wang P."/>
            <person name="Xu J."/>
            <person name="Bruns T."/>
            <person name="Baldrian P."/>
            <person name="Vilgalys R."/>
            <person name="Dunand C."/>
            <person name="Henrissat B."/>
            <person name="Grigoriev I.V."/>
            <person name="Hibbett D."/>
            <person name="Nagy L.G."/>
            <person name="Martin F.M."/>
        </authorList>
    </citation>
    <scope>NUCLEOTIDE SEQUENCE</scope>
    <source>
        <strain evidence="2">UH-Tt-Lm1</strain>
    </source>
</reference>